<evidence type="ECO:0000313" key="4">
    <source>
        <dbReference type="EMBL" id="KRK71843.1"/>
    </source>
</evidence>
<dbReference type="InterPro" id="IPR049730">
    <property type="entry name" value="SNF2/RAD54-like_C"/>
</dbReference>
<dbReference type="GO" id="GO:0004386">
    <property type="term" value="F:helicase activity"/>
    <property type="evidence" value="ECO:0007669"/>
    <property type="project" value="UniProtKB-KW"/>
</dbReference>
<keyword evidence="1" id="KW-0378">Hydrolase</keyword>
<evidence type="ECO:0000313" key="5">
    <source>
        <dbReference type="Proteomes" id="UP000051804"/>
    </source>
</evidence>
<dbReference type="InterPro" id="IPR027417">
    <property type="entry name" value="P-loop_NTPase"/>
</dbReference>
<dbReference type="SUPFAM" id="SSF52540">
    <property type="entry name" value="P-loop containing nucleoside triphosphate hydrolases"/>
    <property type="match status" value="2"/>
</dbReference>
<keyword evidence="4" id="KW-0347">Helicase</keyword>
<dbReference type="STRING" id="1291734.FD02_GL002088"/>
<dbReference type="PATRIC" id="fig|1291734.4.peg.2140"/>
<dbReference type="AlphaFoldDB" id="A0A0R1JRI9"/>
<dbReference type="InterPro" id="IPR038718">
    <property type="entry name" value="SNF2-like_sf"/>
</dbReference>
<feature type="domain" description="Helicase ATP-binding" evidence="2">
    <location>
        <begin position="308"/>
        <end position="465"/>
    </location>
</feature>
<dbReference type="CDD" id="cd18793">
    <property type="entry name" value="SF2_C_SNF"/>
    <property type="match status" value="1"/>
</dbReference>
<dbReference type="OrthoDB" id="9802848at2"/>
<sequence length="737" mass="78450">MGQAMPNRRAVAALLDRFNAANRALTDWQTRVQAATSGLFTNAKQQHDRAVAVALATVPVPNLVASGSKPINAALTSAGITKVATLAKALAGTTSVAGLSTATTAHLRDWCATQTAAIAKATPLTIDFAASPATSLAIVRTAIAWPALTKAGTALDQLRTGQAQTLATLIAGISLRRLTKVGWWLTGHAQRQQLVAAVSALATGVPAFEAAVTAAVAELSQAQPLSDDAVMARFNADAASFYALFEHLGLAGMAPTALALDPFAVPTKSTASSPAEDEISRLLAKVAAIDYTNPLLTAQLRGWQAFGVRYALAQQRVLIGDEMGLGKTLEALGVITARLHGGATHALVVAPIGTLTNWRREVAKHTTLVPYLLRGEHKTAQLAEWQAKGGIAFINYEQVWRLPHLAHLDVLVADEAQALLNPDSKRTGAVTALAQQAPTVMYMTGTPIQNSLQDMVTLIQPLQPAICDRLTHGPQLLADVAFKRLVAPVYLRRNRAAVLKELPPLSRQDVWVGASALERQAYRTAVAAGDFMAMRQASWQAGETVAASPKRAWLSNLVTEALANGHKVLIFSYFRRALTQLTLDLEAKLLPVVTGDMPLAERQAVVDEFQMASGGAVLAAQITTLGQGVNLQAADTIVFCEPQLNPATEEQAISRAYRMGQTRPVTVYRLLMTSSVDQLLVARGAQKLAVFAKYAKPSAVAEATPDATAGTTSALLTQLVGSERKRLVRRDDDWDVY</sequence>
<gene>
    <name evidence="4" type="ORF">FD02_GL002088</name>
</gene>
<dbReference type="Gene3D" id="3.40.50.10810">
    <property type="entry name" value="Tandem AAA-ATPase domain"/>
    <property type="match status" value="1"/>
</dbReference>
<keyword evidence="5" id="KW-1185">Reference proteome</keyword>
<evidence type="ECO:0000259" key="3">
    <source>
        <dbReference type="PROSITE" id="PS51194"/>
    </source>
</evidence>
<evidence type="ECO:0000259" key="2">
    <source>
        <dbReference type="PROSITE" id="PS51192"/>
    </source>
</evidence>
<dbReference type="PROSITE" id="PS51192">
    <property type="entry name" value="HELICASE_ATP_BIND_1"/>
    <property type="match status" value="1"/>
</dbReference>
<dbReference type="RefSeq" id="WP_054723449.1">
    <property type="nucleotide sequence ID" value="NZ_AZDJ01000026.1"/>
</dbReference>
<organism evidence="4 5">
    <name type="scientific">Lacticaseibacillus nasuensis JCM 17158</name>
    <dbReference type="NCBI Taxonomy" id="1291734"/>
    <lineage>
        <taxon>Bacteria</taxon>
        <taxon>Bacillati</taxon>
        <taxon>Bacillota</taxon>
        <taxon>Bacilli</taxon>
        <taxon>Lactobacillales</taxon>
        <taxon>Lactobacillaceae</taxon>
        <taxon>Lacticaseibacillus</taxon>
    </lineage>
</organism>
<name>A0A0R1JRI9_9LACO</name>
<evidence type="ECO:0000256" key="1">
    <source>
        <dbReference type="ARBA" id="ARBA00022801"/>
    </source>
</evidence>
<dbReference type="SMART" id="SM00487">
    <property type="entry name" value="DEXDc"/>
    <property type="match status" value="1"/>
</dbReference>
<keyword evidence="4" id="KW-0067">ATP-binding</keyword>
<dbReference type="GO" id="GO:0016787">
    <property type="term" value="F:hydrolase activity"/>
    <property type="evidence" value="ECO:0007669"/>
    <property type="project" value="UniProtKB-KW"/>
</dbReference>
<feature type="domain" description="Helicase C-terminal" evidence="3">
    <location>
        <begin position="553"/>
        <end position="712"/>
    </location>
</feature>
<dbReference type="InterPro" id="IPR001650">
    <property type="entry name" value="Helicase_C-like"/>
</dbReference>
<dbReference type="PROSITE" id="PS51194">
    <property type="entry name" value="HELICASE_CTER"/>
    <property type="match status" value="1"/>
</dbReference>
<dbReference type="InterPro" id="IPR014001">
    <property type="entry name" value="Helicase_ATP-bd"/>
</dbReference>
<dbReference type="Proteomes" id="UP000051804">
    <property type="component" value="Unassembled WGS sequence"/>
</dbReference>
<dbReference type="EMBL" id="AZDJ01000026">
    <property type="protein sequence ID" value="KRK71843.1"/>
    <property type="molecule type" value="Genomic_DNA"/>
</dbReference>
<accession>A0A0R1JRI9</accession>
<dbReference type="SMART" id="SM00490">
    <property type="entry name" value="HELICc"/>
    <property type="match status" value="1"/>
</dbReference>
<dbReference type="Pfam" id="PF00176">
    <property type="entry name" value="SNF2-rel_dom"/>
    <property type="match status" value="1"/>
</dbReference>
<dbReference type="PANTHER" id="PTHR10799">
    <property type="entry name" value="SNF2/RAD54 HELICASE FAMILY"/>
    <property type="match status" value="1"/>
</dbReference>
<reference evidence="4 5" key="1">
    <citation type="journal article" date="2015" name="Genome Announc.">
        <title>Expanding the biotechnology potential of lactobacilli through comparative genomics of 213 strains and associated genera.</title>
        <authorList>
            <person name="Sun Z."/>
            <person name="Harris H.M."/>
            <person name="McCann A."/>
            <person name="Guo C."/>
            <person name="Argimon S."/>
            <person name="Zhang W."/>
            <person name="Yang X."/>
            <person name="Jeffery I.B."/>
            <person name="Cooney J.C."/>
            <person name="Kagawa T.F."/>
            <person name="Liu W."/>
            <person name="Song Y."/>
            <person name="Salvetti E."/>
            <person name="Wrobel A."/>
            <person name="Rasinkangas P."/>
            <person name="Parkhill J."/>
            <person name="Rea M.C."/>
            <person name="O'Sullivan O."/>
            <person name="Ritari J."/>
            <person name="Douillard F.P."/>
            <person name="Paul Ross R."/>
            <person name="Yang R."/>
            <person name="Briner A.E."/>
            <person name="Felis G.E."/>
            <person name="de Vos W.M."/>
            <person name="Barrangou R."/>
            <person name="Klaenhammer T.R."/>
            <person name="Caufield P.W."/>
            <person name="Cui Y."/>
            <person name="Zhang H."/>
            <person name="O'Toole P.W."/>
        </authorList>
    </citation>
    <scope>NUCLEOTIDE SEQUENCE [LARGE SCALE GENOMIC DNA]</scope>
    <source>
        <strain evidence="4 5">JCM 17158</strain>
    </source>
</reference>
<comment type="caution">
    <text evidence="4">The sequence shown here is derived from an EMBL/GenBank/DDBJ whole genome shotgun (WGS) entry which is preliminary data.</text>
</comment>
<protein>
    <submittedName>
        <fullName evidence="4">SNF2 family DNA RNA helicase</fullName>
    </submittedName>
</protein>
<dbReference type="GO" id="GO:0005524">
    <property type="term" value="F:ATP binding"/>
    <property type="evidence" value="ECO:0007669"/>
    <property type="project" value="InterPro"/>
</dbReference>
<keyword evidence="4" id="KW-0547">Nucleotide-binding</keyword>
<dbReference type="InterPro" id="IPR000330">
    <property type="entry name" value="SNF2_N"/>
</dbReference>
<dbReference type="Pfam" id="PF00271">
    <property type="entry name" value="Helicase_C"/>
    <property type="match status" value="1"/>
</dbReference>
<dbReference type="Gene3D" id="3.40.50.300">
    <property type="entry name" value="P-loop containing nucleotide triphosphate hydrolases"/>
    <property type="match status" value="1"/>
</dbReference>
<proteinExistence type="predicted"/>